<dbReference type="InterPro" id="IPR006026">
    <property type="entry name" value="Peptidase_Metallo"/>
</dbReference>
<dbReference type="Pfam" id="PF01400">
    <property type="entry name" value="Astacin"/>
    <property type="match status" value="1"/>
</dbReference>
<comment type="cofactor">
    <cofactor evidence="2 3">
        <name>Zn(2+)</name>
        <dbReference type="ChEBI" id="CHEBI:29105"/>
    </cofactor>
    <text evidence="2 3">Binds 1 zinc ion per subunit.</text>
</comment>
<keyword evidence="2 3" id="KW-0862">Zinc</keyword>
<organism evidence="6 8">
    <name type="scientific">Bursaphelenchus xylophilus</name>
    <name type="common">Pinewood nematode worm</name>
    <name type="synonym">Aphelenchoides xylophilus</name>
    <dbReference type="NCBI Taxonomy" id="6326"/>
    <lineage>
        <taxon>Eukaryota</taxon>
        <taxon>Metazoa</taxon>
        <taxon>Ecdysozoa</taxon>
        <taxon>Nematoda</taxon>
        <taxon>Chromadorea</taxon>
        <taxon>Rhabditida</taxon>
        <taxon>Tylenchina</taxon>
        <taxon>Tylenchomorpha</taxon>
        <taxon>Aphelenchoidea</taxon>
        <taxon>Aphelenchoididae</taxon>
        <taxon>Bursaphelenchus</taxon>
    </lineage>
</organism>
<keyword evidence="2 3" id="KW-0378">Hydrolase</keyword>
<dbReference type="PROSITE" id="PS51864">
    <property type="entry name" value="ASTACIN"/>
    <property type="match status" value="1"/>
</dbReference>
<keyword evidence="7" id="KW-1185">Reference proteome</keyword>
<feature type="signal peptide" evidence="3">
    <location>
        <begin position="1"/>
        <end position="21"/>
    </location>
</feature>
<name>A0A1I7RUU5_BURXY</name>
<dbReference type="Proteomes" id="UP000582659">
    <property type="component" value="Unassembled WGS sequence"/>
</dbReference>
<dbReference type="EC" id="3.4.24.-" evidence="3"/>
<dbReference type="Proteomes" id="UP000659654">
    <property type="component" value="Unassembled WGS sequence"/>
</dbReference>
<keyword evidence="3" id="KW-0732">Signal</keyword>
<keyword evidence="1" id="KW-1015">Disulfide bond</keyword>
<dbReference type="InterPro" id="IPR034035">
    <property type="entry name" value="Astacin-like_dom"/>
</dbReference>
<dbReference type="SMART" id="SM00235">
    <property type="entry name" value="ZnMc"/>
    <property type="match status" value="1"/>
</dbReference>
<feature type="binding site" evidence="2">
    <location>
        <position position="169"/>
    </location>
    <ligand>
        <name>Zn(2+)</name>
        <dbReference type="ChEBI" id="CHEBI:29105"/>
        <note>catalytic</note>
    </ligand>
</feature>
<feature type="binding site" evidence="2">
    <location>
        <position position="159"/>
    </location>
    <ligand>
        <name>Zn(2+)</name>
        <dbReference type="ChEBI" id="CHEBI:29105"/>
        <note>catalytic</note>
    </ligand>
</feature>
<reference evidence="5" key="2">
    <citation type="submission" date="2020-09" db="EMBL/GenBank/DDBJ databases">
        <authorList>
            <person name="Kikuchi T."/>
        </authorList>
    </citation>
    <scope>NUCLEOTIDE SEQUENCE</scope>
    <source>
        <strain evidence="5">Ka4C1</strain>
    </source>
</reference>
<evidence type="ECO:0000256" key="3">
    <source>
        <dbReference type="RuleBase" id="RU361183"/>
    </source>
</evidence>
<evidence type="ECO:0000313" key="5">
    <source>
        <dbReference type="EMBL" id="CAD5219859.1"/>
    </source>
</evidence>
<dbReference type="GO" id="GO:0004222">
    <property type="term" value="F:metalloendopeptidase activity"/>
    <property type="evidence" value="ECO:0007669"/>
    <property type="project" value="UniProtKB-UniRule"/>
</dbReference>
<dbReference type="Gene3D" id="3.40.390.10">
    <property type="entry name" value="Collagenase (Catalytic Domain)"/>
    <property type="match status" value="1"/>
</dbReference>
<dbReference type="eggNOG" id="KOG3714">
    <property type="taxonomic scope" value="Eukaryota"/>
</dbReference>
<accession>A0A1I7RUU5</accession>
<gene>
    <name evidence="5" type="ORF">BXYJ_LOCUS5889</name>
</gene>
<keyword evidence="2 3" id="KW-0645">Protease</keyword>
<keyword evidence="2 3" id="KW-0482">Metalloprotease</keyword>
<feature type="chain" id="PRO_5035483914" description="Metalloendopeptidase" evidence="3">
    <location>
        <begin position="22"/>
        <end position="274"/>
    </location>
</feature>
<evidence type="ECO:0000256" key="1">
    <source>
        <dbReference type="ARBA" id="ARBA00023157"/>
    </source>
</evidence>
<dbReference type="GO" id="GO:0008270">
    <property type="term" value="F:zinc ion binding"/>
    <property type="evidence" value="ECO:0007669"/>
    <property type="project" value="UniProtKB-UniRule"/>
</dbReference>
<feature type="binding site" evidence="2">
    <location>
        <position position="163"/>
    </location>
    <ligand>
        <name>Zn(2+)</name>
        <dbReference type="ChEBI" id="CHEBI:29105"/>
        <note>catalytic</note>
    </ligand>
</feature>
<dbReference type="GO" id="GO:0006508">
    <property type="term" value="P:proteolysis"/>
    <property type="evidence" value="ECO:0007669"/>
    <property type="project" value="UniProtKB-KW"/>
</dbReference>
<dbReference type="PANTHER" id="PTHR10127:SF798">
    <property type="entry name" value="ZINC METALLOPROTEINASE NAS-1"/>
    <property type="match status" value="1"/>
</dbReference>
<dbReference type="SMR" id="A0A1I7RUU5"/>
<evidence type="ECO:0000256" key="2">
    <source>
        <dbReference type="PROSITE-ProRule" id="PRU01211"/>
    </source>
</evidence>
<evidence type="ECO:0000313" key="7">
    <source>
        <dbReference type="Proteomes" id="UP000659654"/>
    </source>
</evidence>
<proteinExistence type="predicted"/>
<dbReference type="InterPro" id="IPR001506">
    <property type="entry name" value="Peptidase_M12A"/>
</dbReference>
<evidence type="ECO:0000313" key="6">
    <source>
        <dbReference type="Proteomes" id="UP000095284"/>
    </source>
</evidence>
<dbReference type="InterPro" id="IPR024079">
    <property type="entry name" value="MetalloPept_cat_dom_sf"/>
</dbReference>
<dbReference type="CDD" id="cd04280">
    <property type="entry name" value="ZnMc_astacin_like"/>
    <property type="match status" value="1"/>
</dbReference>
<dbReference type="SUPFAM" id="SSF55486">
    <property type="entry name" value="Metalloproteases ('zincins'), catalytic domain"/>
    <property type="match status" value="1"/>
</dbReference>
<comment type="caution">
    <text evidence="2">Lacks conserved residue(s) required for the propagation of feature annotation.</text>
</comment>
<feature type="domain" description="Peptidase M12A" evidence="4">
    <location>
        <begin position="68"/>
        <end position="263"/>
    </location>
</feature>
<dbReference type="PRINTS" id="PR00480">
    <property type="entry name" value="ASTACIN"/>
</dbReference>
<dbReference type="PANTHER" id="PTHR10127">
    <property type="entry name" value="DISCOIDIN, CUB, EGF, LAMININ , AND ZINC METALLOPROTEASE DOMAIN CONTAINING"/>
    <property type="match status" value="1"/>
</dbReference>
<feature type="active site" evidence="2">
    <location>
        <position position="160"/>
    </location>
</feature>
<dbReference type="WBParaSite" id="BXY_0450500.1">
    <property type="protein sequence ID" value="BXY_0450500.1"/>
    <property type="gene ID" value="BXY_0450500"/>
</dbReference>
<dbReference type="EMBL" id="CAJFCV020000003">
    <property type="protein sequence ID" value="CAG9105435.1"/>
    <property type="molecule type" value="Genomic_DNA"/>
</dbReference>
<evidence type="ECO:0000313" key="8">
    <source>
        <dbReference type="WBParaSite" id="BXY_0450500.1"/>
    </source>
</evidence>
<dbReference type="Proteomes" id="UP000095284">
    <property type="component" value="Unplaced"/>
</dbReference>
<keyword evidence="2 3" id="KW-0479">Metal-binding</keyword>
<dbReference type="EMBL" id="CAJFDI010000003">
    <property type="protein sequence ID" value="CAD5219859.1"/>
    <property type="molecule type" value="Genomic_DNA"/>
</dbReference>
<evidence type="ECO:0000259" key="4">
    <source>
        <dbReference type="PROSITE" id="PS51864"/>
    </source>
</evidence>
<dbReference type="AlphaFoldDB" id="A0A1I7RUU5"/>
<protein>
    <recommendedName>
        <fullName evidence="3">Metalloendopeptidase</fullName>
        <ecNumber evidence="3">3.4.24.-</ecNumber>
    </recommendedName>
</protein>
<dbReference type="OrthoDB" id="291007at2759"/>
<sequence>MRPLTVLFLLCLGASRRQYFAVDAGPLDSPSFLTDEDFRNAEGVDTSKPMKVILNDQHFHRKRVRRGSVVSFETDKWPNGRVPYVLSSQYTQQQRAVLARSMAAYSAKTCIRFVPKESRDKDYIVIQKLDGCYADFARVGGRQQVSLADECIDYATIIHELMHVIGFIHEHQRDDRDQFVKIIWKNVIDGANADFDKISSQGLSNFGEGYDYFSIMHYESTEGSKNGKNTIESKRPGFTALMGKSTDFTRGDLNRINKAYQCFRGTRRHRQRMN</sequence>
<reference evidence="8" key="1">
    <citation type="submission" date="2016-11" db="UniProtKB">
        <authorList>
            <consortium name="WormBaseParasite"/>
        </authorList>
    </citation>
    <scope>IDENTIFICATION</scope>
</reference>